<evidence type="ECO:0000313" key="4">
    <source>
        <dbReference type="Proteomes" id="UP000829354"/>
    </source>
</evidence>
<reference evidence="3 4" key="1">
    <citation type="submission" date="2022-04" db="EMBL/GenBank/DDBJ databases">
        <title>Chromosome-level reference genomes for two strains of Caenorhabditis briggsae: an improved platform for comparative genomics.</title>
        <authorList>
            <person name="Stevens L."/>
            <person name="Andersen E."/>
        </authorList>
    </citation>
    <scope>NUCLEOTIDE SEQUENCE [LARGE SCALE GENOMIC DNA]</scope>
    <source>
        <strain evidence="3">VX34</strain>
        <tissue evidence="3">Whole-organism</tissue>
    </source>
</reference>
<dbReference type="Pfam" id="PF25100">
    <property type="entry name" value="DUF7809"/>
    <property type="match status" value="1"/>
</dbReference>
<dbReference type="EMBL" id="CP092624">
    <property type="protein sequence ID" value="UMM37663.1"/>
    <property type="molecule type" value="Genomic_DNA"/>
</dbReference>
<evidence type="ECO:0000256" key="1">
    <source>
        <dbReference type="SAM" id="MobiDB-lite"/>
    </source>
</evidence>
<dbReference type="AlphaFoldDB" id="A0AAE9F8M7"/>
<gene>
    <name evidence="3" type="ORF">L5515_009357</name>
</gene>
<dbReference type="InterPro" id="IPR056711">
    <property type="entry name" value="DUF7809"/>
</dbReference>
<feature type="region of interest" description="Disordered" evidence="1">
    <location>
        <begin position="669"/>
        <end position="692"/>
    </location>
</feature>
<proteinExistence type="predicted"/>
<dbReference type="PANTHER" id="PTHR21447:SF13">
    <property type="entry name" value="RING-TYPE DOMAIN-CONTAINING PROTEIN"/>
    <property type="match status" value="1"/>
</dbReference>
<protein>
    <recommendedName>
        <fullName evidence="2">DUF7809 domain-containing protein</fullName>
    </recommendedName>
</protein>
<dbReference type="Proteomes" id="UP000829354">
    <property type="component" value="Chromosome V"/>
</dbReference>
<name>A0AAE9F8M7_CAEBR</name>
<accession>A0AAE9F8M7</accession>
<evidence type="ECO:0000259" key="2">
    <source>
        <dbReference type="Pfam" id="PF25100"/>
    </source>
</evidence>
<feature type="compositionally biased region" description="Basic and acidic residues" evidence="1">
    <location>
        <begin position="677"/>
        <end position="692"/>
    </location>
</feature>
<keyword evidence="4" id="KW-1185">Reference proteome</keyword>
<evidence type="ECO:0000313" key="3">
    <source>
        <dbReference type="EMBL" id="UMM37663.1"/>
    </source>
</evidence>
<dbReference type="PANTHER" id="PTHR21447">
    <property type="entry name" value="RING-TYPE DOMAIN-CONTAINING PROTEIN-RELATED"/>
    <property type="match status" value="1"/>
</dbReference>
<feature type="domain" description="DUF7809" evidence="2">
    <location>
        <begin position="133"/>
        <end position="288"/>
    </location>
</feature>
<organism evidence="3 4">
    <name type="scientific">Caenorhabditis briggsae</name>
    <dbReference type="NCBI Taxonomy" id="6238"/>
    <lineage>
        <taxon>Eukaryota</taxon>
        <taxon>Metazoa</taxon>
        <taxon>Ecdysozoa</taxon>
        <taxon>Nematoda</taxon>
        <taxon>Chromadorea</taxon>
        <taxon>Rhabditida</taxon>
        <taxon>Rhabditina</taxon>
        <taxon>Rhabditomorpha</taxon>
        <taxon>Rhabditoidea</taxon>
        <taxon>Rhabditidae</taxon>
        <taxon>Peloderinae</taxon>
        <taxon>Caenorhabditis</taxon>
    </lineage>
</organism>
<sequence>MANQLEILHGIAVERGKQMHFSYPPAAVLDADITLDEVLEYVIFKVTGPPAPEKVPCRLQSAEQQRENYGMKYVSKILETEDKTCRMYESARALFFAIRHFKSYPESYRFFNDYTLPFNNVTTYLGTDNKTVYINKADCFGVLQNLTLNHPKIEIMSCAYFYMDLGHFLKQLVKKSNGKLEFVEFNTELLKKFQKKVDLAILKAANEEDAFFATQNLHVKQMVKMDTILEKLNPTIWKNKKFSKELQRSNGGMSTSQRTKLFRTFCVHSRIMNELKTFVDKRPDLFEWNTNAPTVPNTVRIFEDAKHQFVFITELENALHQAFPDKFQEPEEENGPFYNTIRYEKVLEEYGNFVEKILFIKVSIPRVTHKSTYVQGPKREIFCILLIDAFFQILKSLLFGKERLFQRLKGADQLDRICEELAKTFHPDQKPFCFINVEYVKKIESDIKNLELNKDLSKDKHLHDIRFFGRRDFDFCYLKDELDLMDLAKIFPKIQLFAPAVQILVASGRSDLIIDSSKNAIDMSLVGNLTKCLPQQKFVAKELSNVYEIVEKTVLLCFVFQFETFRQFIHTQKKCHNQFPLLATCKECRTTNPDYVLYRSFQENTVAAIFTKSDSTPESVFNEYFNHFFDKKSDFWDFVKLICDGYLSVNGYQKVYDQVMKNSKREVEVSLSTSAQIDKKGESGDEKKKDEQ</sequence>